<name>A0A8T0JLL0_PHAAN</name>
<dbReference type="Proteomes" id="UP000743370">
    <property type="component" value="Unassembled WGS sequence"/>
</dbReference>
<evidence type="ECO:0000313" key="8">
    <source>
        <dbReference type="EMBL" id="KAG2376349.1"/>
    </source>
</evidence>
<dbReference type="AlphaFoldDB" id="A0A8T0JLL0"/>
<accession>A0A8T0JLL0</accession>
<evidence type="ECO:0000256" key="1">
    <source>
        <dbReference type="ARBA" id="ARBA00010790"/>
    </source>
</evidence>
<comment type="caution">
    <text evidence="8">The sequence shown here is derived from an EMBL/GenBank/DDBJ whole genome shotgun (WGS) entry which is preliminary data.</text>
</comment>
<protein>
    <submittedName>
        <fullName evidence="8">Long-chain-alcohol oxidase</fullName>
    </submittedName>
</protein>
<feature type="transmembrane region" description="Helical" evidence="5">
    <location>
        <begin position="913"/>
        <end position="934"/>
    </location>
</feature>
<dbReference type="PANTHER" id="PTHR46056">
    <property type="entry name" value="LONG-CHAIN-ALCOHOL OXIDASE"/>
    <property type="match status" value="1"/>
</dbReference>
<dbReference type="GO" id="GO:0050660">
    <property type="term" value="F:flavin adenine dinucleotide binding"/>
    <property type="evidence" value="ECO:0007669"/>
    <property type="project" value="InterPro"/>
</dbReference>
<organism evidence="8 9">
    <name type="scientific">Phaseolus angularis</name>
    <name type="common">Azuki bean</name>
    <name type="synonym">Vigna angularis</name>
    <dbReference type="NCBI Taxonomy" id="3914"/>
    <lineage>
        <taxon>Eukaryota</taxon>
        <taxon>Viridiplantae</taxon>
        <taxon>Streptophyta</taxon>
        <taxon>Embryophyta</taxon>
        <taxon>Tracheophyta</taxon>
        <taxon>Spermatophyta</taxon>
        <taxon>Magnoliopsida</taxon>
        <taxon>eudicotyledons</taxon>
        <taxon>Gunneridae</taxon>
        <taxon>Pentapetalae</taxon>
        <taxon>rosids</taxon>
        <taxon>fabids</taxon>
        <taxon>Fabales</taxon>
        <taxon>Fabaceae</taxon>
        <taxon>Papilionoideae</taxon>
        <taxon>50 kb inversion clade</taxon>
        <taxon>NPAAA clade</taxon>
        <taxon>indigoferoid/millettioid clade</taxon>
        <taxon>Phaseoleae</taxon>
        <taxon>Vigna</taxon>
    </lineage>
</organism>
<dbReference type="Pfam" id="PF06749">
    <property type="entry name" value="DUF1218"/>
    <property type="match status" value="1"/>
</dbReference>
<proteinExistence type="inferred from homology"/>
<feature type="transmembrane region" description="Helical" evidence="5">
    <location>
        <begin position="941"/>
        <end position="958"/>
    </location>
</feature>
<evidence type="ECO:0000259" key="7">
    <source>
        <dbReference type="Pfam" id="PF05199"/>
    </source>
</evidence>
<dbReference type="InterPro" id="IPR007867">
    <property type="entry name" value="GMC_OxRtase_C"/>
</dbReference>
<dbReference type="EMBL" id="JABFOF010000010">
    <property type="protein sequence ID" value="KAG2376349.1"/>
    <property type="molecule type" value="Genomic_DNA"/>
</dbReference>
<evidence type="ECO:0000256" key="4">
    <source>
        <dbReference type="ARBA" id="ARBA00023002"/>
    </source>
</evidence>
<feature type="domain" description="Glucose-methanol-choline oxidoreductase N-terminal" evidence="6">
    <location>
        <begin position="344"/>
        <end position="564"/>
    </location>
</feature>
<comment type="similarity">
    <text evidence="1">Belongs to the GMC oxidoreductase family.</text>
</comment>
<evidence type="ECO:0000313" key="9">
    <source>
        <dbReference type="Proteomes" id="UP000743370"/>
    </source>
</evidence>
<keyword evidence="2" id="KW-0285">Flavoprotein</keyword>
<dbReference type="Pfam" id="PF05199">
    <property type="entry name" value="GMC_oxred_C"/>
    <property type="match status" value="1"/>
</dbReference>
<dbReference type="InterPro" id="IPR009606">
    <property type="entry name" value="DEAL/Modifying_wall_lignin1/2"/>
</dbReference>
<evidence type="ECO:0000256" key="3">
    <source>
        <dbReference type="ARBA" id="ARBA00022827"/>
    </source>
</evidence>
<feature type="transmembrane region" description="Helical" evidence="5">
    <location>
        <begin position="978"/>
        <end position="1002"/>
    </location>
</feature>
<keyword evidence="5" id="KW-0812">Transmembrane</keyword>
<dbReference type="Pfam" id="PF00732">
    <property type="entry name" value="GMC_oxred_N"/>
    <property type="match status" value="1"/>
</dbReference>
<keyword evidence="4" id="KW-0560">Oxidoreductase</keyword>
<evidence type="ECO:0000256" key="5">
    <source>
        <dbReference type="SAM" id="Phobius"/>
    </source>
</evidence>
<keyword evidence="5" id="KW-0472">Membrane</keyword>
<dbReference type="InterPro" id="IPR036188">
    <property type="entry name" value="FAD/NAD-bd_sf"/>
</dbReference>
<keyword evidence="3" id="KW-0274">FAD</keyword>
<dbReference type="InterPro" id="IPR000172">
    <property type="entry name" value="GMC_OxRdtase_N"/>
</dbReference>
<gene>
    <name evidence="8" type="ORF">HKW66_Vig0154970</name>
</gene>
<dbReference type="GO" id="GO:0016614">
    <property type="term" value="F:oxidoreductase activity, acting on CH-OH group of donors"/>
    <property type="evidence" value="ECO:0007669"/>
    <property type="project" value="InterPro"/>
</dbReference>
<feature type="domain" description="Glucose-methanol-choline oxidoreductase C-terminal" evidence="7">
    <location>
        <begin position="664"/>
        <end position="771"/>
    </location>
</feature>
<feature type="transmembrane region" description="Helical" evidence="5">
    <location>
        <begin position="874"/>
        <end position="893"/>
    </location>
</feature>
<keyword evidence="5" id="KW-1133">Transmembrane helix</keyword>
<dbReference type="Gene3D" id="3.50.50.60">
    <property type="entry name" value="FAD/NAD(P)-binding domain"/>
    <property type="match status" value="2"/>
</dbReference>
<dbReference type="SUPFAM" id="SSF51905">
    <property type="entry name" value="FAD/NAD(P)-binding domain"/>
    <property type="match status" value="1"/>
</dbReference>
<reference evidence="8 9" key="1">
    <citation type="submission" date="2020-05" db="EMBL/GenBank/DDBJ databases">
        <title>Vigna angularis (adzuki bean) Var. LongXiaoDou No. 4 denovo assembly.</title>
        <authorList>
            <person name="Xiang H."/>
        </authorList>
    </citation>
    <scope>NUCLEOTIDE SEQUENCE [LARGE SCALE GENOMIC DNA]</scope>
    <source>
        <tissue evidence="8">Leaf</tissue>
    </source>
</reference>
<evidence type="ECO:0000256" key="2">
    <source>
        <dbReference type="ARBA" id="ARBA00022630"/>
    </source>
</evidence>
<evidence type="ECO:0000259" key="6">
    <source>
        <dbReference type="Pfam" id="PF00732"/>
    </source>
</evidence>
<sequence>MEDRTIGRSGSSRKGSFRFGIGVDGKKDHTVVELGSIDTHRLLLSGGERQKKQQPLTNSLSSRQMKSLSALCDSILPSVDHSVHTSDESVNKFYRISASMAGTPELLGGVMCEKLKHPLTGLLKLALWGLSTWFGTLILCGMGCVSTKFPFIHSFPELSLQKRQDIMRSWSLSYIRLLRLLFRTIKLLTLLVFFTQTDESEENLSWKAIGYCGPDPKFKAQLKNHFLDGKSKEAEDDKEDEDAEEVIGPLYKGLVHLNNPRDIAADALRRLGFSVSVVRRKHKAAANLSSPSLVIQCDAVVVGSGSGGGVIAGVLAKAGYKVLVLEKGGYSARNNLSLLEGQSMDQMYLNAGLVASDDMGMFILSGSTVGGGSAVNWSASIKTPQHVCKEWCEKHGLELFESELYREALDAVCEKMGVQSEIEDEGFNNAVLRKGCQEMGYPVNTIPRNSSSDHYCGWCCMGCKDGKKKGTLETWLVDLVKSGNGAILPGCEALKVLHKNMEGRDRKVAGGVAFEFEYKGIKDICVVESKVTIVACGALCTPALLKRSGLRNQNIGRNLHLHPVTMAWGYFPDEPASEVWPEANKKSYEGGIMTAMSSVVAEFEQSGYGAVIQTPSLHPGMFSIVTPWTSGVDIRDRMRKFSRTAHVFALARDKGSGTVESPHRISYKLAGVDEKNLQKGIDKVLRILAAAGAEEIGTHHNKGRTLNVKQVSYHEFEKFVKEESSRPLTDLSTPLCSAHQMGSCRMGSNPKQSVVNQTGETWEMEGLYVADTIRNGISFKTMIDTLGRKSQLLLQRKRLKEEEDDDQHIQGTKINQPTMVESPPKFKFTFIFFIIFSLSLGLVSFSLCIASEIKRNKKEDLRWNGRLCHLPSSPAFGLGIASLVCLALVQSIGNSILFKNCCSGGKRNARFKIPIVARILLSISWLANSIIFSVKTAKLERVGFGIAVILLIAATSMSKRQAYGEGWLKGECYLVKKGTYAGLAILILVTVGSLIGSGLLTMKSNKADQGHKIHAQTGETRD</sequence>
<feature type="transmembrane region" description="Helical" evidence="5">
    <location>
        <begin position="828"/>
        <end position="853"/>
    </location>
</feature>
<dbReference type="PANTHER" id="PTHR46056:SF4">
    <property type="entry name" value="LONG-CHAIN-ALCOHOL OXIDASE FAO4A"/>
    <property type="match status" value="1"/>
</dbReference>